<dbReference type="AlphaFoldDB" id="A0A1G4UPM3"/>
<dbReference type="STRING" id="177413.SAMN05660859_0066"/>
<protein>
    <submittedName>
        <fullName evidence="1">Uncharacterized protein</fullName>
    </submittedName>
</protein>
<keyword evidence="2" id="KW-1185">Reference proteome</keyword>
<sequence length="289" mass="32964">MLSDTETLIERIDSPRAFFSLADEMFVERGTIDDWYLLHDLHYKAEKLPIGPRFWRLVLAGQTIGVLVTGTPKGMLRERHIVFPNLKPRSGDTRLTNTNRYHYINANFRVISRFVIDTMFRGIGAGYRMMNLVSRMEGNTFMEIQSSMSKFNAFGQKAGFKFVKPMNANKYDQVLRFFRSHFAASPQDFEAILAEIAAKPPAEQQRLAEICTDFYFRNSALENTSNGGAAMEQRRASMSLRDAVKGIQQIGLASPMYGIWKCPDPKGSVPERLALTQFDRQGPSERLRL</sequence>
<gene>
    <name evidence="1" type="ORF">SAMN05660859_0066</name>
</gene>
<dbReference type="EMBL" id="FMTP01000010">
    <property type="protein sequence ID" value="SCW95616.1"/>
    <property type="molecule type" value="Genomic_DNA"/>
</dbReference>
<reference evidence="2" key="1">
    <citation type="submission" date="2016-10" db="EMBL/GenBank/DDBJ databases">
        <authorList>
            <person name="Varghese N."/>
            <person name="Submissions S."/>
        </authorList>
    </citation>
    <scope>NUCLEOTIDE SEQUENCE [LARGE SCALE GENOMIC DNA]</scope>
    <source>
        <strain evidence="2">CGMCC 1.1761</strain>
    </source>
</reference>
<organism evidence="1 2">
    <name type="scientific">Ancylobacter rudongensis</name>
    <dbReference type="NCBI Taxonomy" id="177413"/>
    <lineage>
        <taxon>Bacteria</taxon>
        <taxon>Pseudomonadati</taxon>
        <taxon>Pseudomonadota</taxon>
        <taxon>Alphaproteobacteria</taxon>
        <taxon>Hyphomicrobiales</taxon>
        <taxon>Xanthobacteraceae</taxon>
        <taxon>Ancylobacter</taxon>
    </lineage>
</organism>
<accession>A0A1G4UPM3</accession>
<evidence type="ECO:0000313" key="1">
    <source>
        <dbReference type="EMBL" id="SCW95616.1"/>
    </source>
</evidence>
<dbReference type="Proteomes" id="UP000198889">
    <property type="component" value="Unassembled WGS sequence"/>
</dbReference>
<name>A0A1G4UPM3_9HYPH</name>
<evidence type="ECO:0000313" key="2">
    <source>
        <dbReference type="Proteomes" id="UP000198889"/>
    </source>
</evidence>
<proteinExistence type="predicted"/>